<evidence type="ECO:0000313" key="2">
    <source>
        <dbReference type="EMBL" id="KAF5351157.1"/>
    </source>
</evidence>
<feature type="compositionally biased region" description="Low complexity" evidence="1">
    <location>
        <begin position="218"/>
        <end position="236"/>
    </location>
</feature>
<keyword evidence="3" id="KW-1185">Reference proteome</keyword>
<evidence type="ECO:0000313" key="3">
    <source>
        <dbReference type="Proteomes" id="UP000559027"/>
    </source>
</evidence>
<comment type="caution">
    <text evidence="2">The sequence shown here is derived from an EMBL/GenBank/DDBJ whole genome shotgun (WGS) entry which is preliminary data.</text>
</comment>
<proteinExistence type="predicted"/>
<name>A0A8H5D2U8_9AGAR</name>
<feature type="compositionally biased region" description="Low complexity" evidence="1">
    <location>
        <begin position="149"/>
        <end position="200"/>
    </location>
</feature>
<organism evidence="2 3">
    <name type="scientific">Leucocoprinus leucothites</name>
    <dbReference type="NCBI Taxonomy" id="201217"/>
    <lineage>
        <taxon>Eukaryota</taxon>
        <taxon>Fungi</taxon>
        <taxon>Dikarya</taxon>
        <taxon>Basidiomycota</taxon>
        <taxon>Agaricomycotina</taxon>
        <taxon>Agaricomycetes</taxon>
        <taxon>Agaricomycetidae</taxon>
        <taxon>Agaricales</taxon>
        <taxon>Agaricineae</taxon>
        <taxon>Agaricaceae</taxon>
        <taxon>Leucocoprinus</taxon>
    </lineage>
</organism>
<evidence type="ECO:0000256" key="1">
    <source>
        <dbReference type="SAM" id="MobiDB-lite"/>
    </source>
</evidence>
<gene>
    <name evidence="2" type="ORF">D9756_008286</name>
</gene>
<reference evidence="2 3" key="1">
    <citation type="journal article" date="2020" name="ISME J.">
        <title>Uncovering the hidden diversity of litter-decomposition mechanisms in mushroom-forming fungi.</title>
        <authorList>
            <person name="Floudas D."/>
            <person name="Bentzer J."/>
            <person name="Ahren D."/>
            <person name="Johansson T."/>
            <person name="Persson P."/>
            <person name="Tunlid A."/>
        </authorList>
    </citation>
    <scope>NUCLEOTIDE SEQUENCE [LARGE SCALE GENOMIC DNA]</scope>
    <source>
        <strain evidence="2 3">CBS 146.42</strain>
    </source>
</reference>
<feature type="compositionally biased region" description="Polar residues" evidence="1">
    <location>
        <begin position="201"/>
        <end position="217"/>
    </location>
</feature>
<sequence length="264" mass="27114">MVSFTNKSIDDTSSSILYEPAQIWTHLTGQSGAFDGTLSTVISPRSFAITFTFPEPAVAVYYYGSGGKGNQGLCVDCDVSHPRPGLNEVLDIPDSGGKQILLWSKHFDTPGKHTVYISGSGLDDDDEGHPELFVDRFVLEVPVSGSGGSTSSSSSTTKNTTTSSKHSQTTRSTSTIGPSSASTLTTGPSSPSTLTIGPSSASTLTIGPSNSSTLTIGPSSATTTTPSTAQSPAQTSNAGRSGPRVGALLVGGLVFVHAICTLYL</sequence>
<protein>
    <submittedName>
        <fullName evidence="2">Uncharacterized protein</fullName>
    </submittedName>
</protein>
<dbReference type="AlphaFoldDB" id="A0A8H5D2U8"/>
<accession>A0A8H5D2U8</accession>
<feature type="region of interest" description="Disordered" evidence="1">
    <location>
        <begin position="144"/>
        <end position="241"/>
    </location>
</feature>
<dbReference type="EMBL" id="JAACJO010000013">
    <property type="protein sequence ID" value="KAF5351157.1"/>
    <property type="molecule type" value="Genomic_DNA"/>
</dbReference>
<dbReference type="OrthoDB" id="3359616at2759"/>
<dbReference type="Proteomes" id="UP000559027">
    <property type="component" value="Unassembled WGS sequence"/>
</dbReference>